<accession>A0A4D4J3U9</accession>
<evidence type="ECO:0000313" key="1">
    <source>
        <dbReference type="EMBL" id="GDY29752.1"/>
    </source>
</evidence>
<comment type="caution">
    <text evidence="1">The sequence shown here is derived from an EMBL/GenBank/DDBJ whole genome shotgun (WGS) entry which is preliminary data.</text>
</comment>
<name>A0A4D4J3U9_9PSEU</name>
<sequence>MNHQGEFTTHHRDGDQVVKLLDVQHPASARLLGATLTAGRTVTENYLDTIAAVGVRLPMELTVISDEPLAVRHRWVFGPGLLNAVESVPELFVNSVREIGRWVCDLAATDARIDTNLANFCVVEGRPVLVDVLPPLIPSLRQQPTNLFEVLFAALCFDTEIILAALVGYAARALLRAADPAAARQFVAVGRDLSPPVSGYPDGPLAEVWFRSRATLALRALAGELPADPVRSFFVLTSVRAFRELDEQRRARRVEQVREALRGLGVR</sequence>
<dbReference type="AlphaFoldDB" id="A0A4D4J3U9"/>
<keyword evidence="2" id="KW-1185">Reference proteome</keyword>
<organism evidence="1 2">
    <name type="scientific">Gandjariella thermophila</name>
    <dbReference type="NCBI Taxonomy" id="1931992"/>
    <lineage>
        <taxon>Bacteria</taxon>
        <taxon>Bacillati</taxon>
        <taxon>Actinomycetota</taxon>
        <taxon>Actinomycetes</taxon>
        <taxon>Pseudonocardiales</taxon>
        <taxon>Pseudonocardiaceae</taxon>
        <taxon>Gandjariella</taxon>
    </lineage>
</organism>
<dbReference type="Proteomes" id="UP000298860">
    <property type="component" value="Unassembled WGS sequence"/>
</dbReference>
<reference evidence="2" key="1">
    <citation type="submission" date="2019-04" db="EMBL/GenBank/DDBJ databases">
        <title>Draft genome sequence of Pseudonocardiaceae bacterium SL3-2-4.</title>
        <authorList>
            <person name="Ningsih F."/>
            <person name="Yokota A."/>
            <person name="Sakai Y."/>
            <person name="Nanatani K."/>
            <person name="Yabe S."/>
            <person name="Oetari A."/>
            <person name="Sjamsuridzal W."/>
        </authorList>
    </citation>
    <scope>NUCLEOTIDE SEQUENCE [LARGE SCALE GENOMIC DNA]</scope>
    <source>
        <strain evidence="2">SL3-2-4</strain>
    </source>
</reference>
<dbReference type="EMBL" id="BJFL01000004">
    <property type="protein sequence ID" value="GDY29752.1"/>
    <property type="molecule type" value="Genomic_DNA"/>
</dbReference>
<protein>
    <recommendedName>
        <fullName evidence="3">Aminoglycoside phosphotransferase domain-containing protein</fullName>
    </recommendedName>
</protein>
<evidence type="ECO:0008006" key="3">
    <source>
        <dbReference type="Google" id="ProtNLM"/>
    </source>
</evidence>
<gene>
    <name evidence="1" type="ORF">GTS_13850</name>
</gene>
<evidence type="ECO:0000313" key="2">
    <source>
        <dbReference type="Proteomes" id="UP000298860"/>
    </source>
</evidence>
<proteinExistence type="predicted"/>